<reference evidence="3 4" key="1">
    <citation type="submission" date="2016-09" db="EMBL/GenBank/DDBJ databases">
        <title>Couchioplanes caeruleus draft genome sequence.</title>
        <authorList>
            <person name="Sheehan J."/>
            <person name="Caffrey P."/>
        </authorList>
    </citation>
    <scope>NUCLEOTIDE SEQUENCE [LARGE SCALE GENOMIC DNA]</scope>
    <source>
        <strain evidence="3 4">DSM 43634</strain>
    </source>
</reference>
<evidence type="ECO:0000313" key="3">
    <source>
        <dbReference type="EMBL" id="OJF10879.1"/>
    </source>
</evidence>
<dbReference type="InterPro" id="IPR036628">
    <property type="entry name" value="Clp_N_dom_sf"/>
</dbReference>
<evidence type="ECO:0000313" key="4">
    <source>
        <dbReference type="Proteomes" id="UP000182486"/>
    </source>
</evidence>
<dbReference type="PROSITE" id="PS51903">
    <property type="entry name" value="CLP_R"/>
    <property type="match status" value="1"/>
</dbReference>
<dbReference type="EMBL" id="MEIA01000449">
    <property type="protein sequence ID" value="OJF10879.1"/>
    <property type="molecule type" value="Genomic_DNA"/>
</dbReference>
<accession>A0A1K0FDG0</accession>
<name>A0A1K0FDG0_9ACTN</name>
<keyword evidence="4" id="KW-1185">Reference proteome</keyword>
<dbReference type="RefSeq" id="WP_071808653.1">
    <property type="nucleotide sequence ID" value="NZ_MEIA01000449.1"/>
</dbReference>
<dbReference type="Pfam" id="PF02861">
    <property type="entry name" value="Clp_N"/>
    <property type="match status" value="1"/>
</dbReference>
<dbReference type="SUPFAM" id="SSF81923">
    <property type="entry name" value="Double Clp-N motif"/>
    <property type="match status" value="1"/>
</dbReference>
<evidence type="ECO:0000259" key="2">
    <source>
        <dbReference type="PROSITE" id="PS51903"/>
    </source>
</evidence>
<keyword evidence="1" id="KW-0677">Repeat</keyword>
<gene>
    <name evidence="3" type="ORF">BG844_29835</name>
</gene>
<dbReference type="AlphaFoldDB" id="A0A1K0FDG0"/>
<dbReference type="Gene3D" id="1.10.1780.10">
    <property type="entry name" value="Clp, N-terminal domain"/>
    <property type="match status" value="1"/>
</dbReference>
<dbReference type="Proteomes" id="UP000182486">
    <property type="component" value="Unassembled WGS sequence"/>
</dbReference>
<sequence>MALLHALKDVRTIKTLLTRAGAEAVRSGDDLPGPEHLLLSALALPDGTAAAAFTHLGVDPGDFRTAVDRTHRDALDHLGLTVGDGLDDLPGADTPAGPYRMTASGQQAFQRAVTLSKETKPSLLRAAHIVIAVCEQGRGTVARALQTQGIDRIHLAAAAREALATP</sequence>
<protein>
    <recommendedName>
        <fullName evidence="2">Clp R domain-containing protein</fullName>
    </recommendedName>
</protein>
<proteinExistence type="predicted"/>
<feature type="domain" description="Clp R" evidence="2">
    <location>
        <begin position="6"/>
        <end position="165"/>
    </location>
</feature>
<dbReference type="InterPro" id="IPR004176">
    <property type="entry name" value="Clp_R_N"/>
</dbReference>
<evidence type="ECO:0000256" key="1">
    <source>
        <dbReference type="PROSITE-ProRule" id="PRU01251"/>
    </source>
</evidence>
<organism evidence="3 4">
    <name type="scientific">Couchioplanes caeruleus subsp. caeruleus</name>
    <dbReference type="NCBI Taxonomy" id="56427"/>
    <lineage>
        <taxon>Bacteria</taxon>
        <taxon>Bacillati</taxon>
        <taxon>Actinomycetota</taxon>
        <taxon>Actinomycetes</taxon>
        <taxon>Micromonosporales</taxon>
        <taxon>Micromonosporaceae</taxon>
        <taxon>Couchioplanes</taxon>
    </lineage>
</organism>
<comment type="caution">
    <text evidence="3">The sequence shown here is derived from an EMBL/GenBank/DDBJ whole genome shotgun (WGS) entry which is preliminary data.</text>
</comment>